<dbReference type="InterPro" id="IPR047640">
    <property type="entry name" value="RpiR-like"/>
</dbReference>
<organism evidence="7 8">
    <name type="scientific">Malikia granosa</name>
    <dbReference type="NCBI Taxonomy" id="263067"/>
    <lineage>
        <taxon>Bacteria</taxon>
        <taxon>Pseudomonadati</taxon>
        <taxon>Pseudomonadota</taxon>
        <taxon>Betaproteobacteria</taxon>
        <taxon>Burkholderiales</taxon>
        <taxon>Comamonadaceae</taxon>
        <taxon>Malikia</taxon>
    </lineage>
</organism>
<evidence type="ECO:0000259" key="6">
    <source>
        <dbReference type="PROSITE" id="PS51464"/>
    </source>
</evidence>
<dbReference type="Pfam" id="PF01380">
    <property type="entry name" value="SIS"/>
    <property type="match status" value="1"/>
</dbReference>
<comment type="caution">
    <text evidence="7">The sequence shown here is derived from an EMBL/GenBank/DDBJ whole genome shotgun (WGS) entry which is preliminary data.</text>
</comment>
<dbReference type="Gene3D" id="1.10.10.10">
    <property type="entry name" value="Winged helix-like DNA-binding domain superfamily/Winged helix DNA-binding domain"/>
    <property type="match status" value="1"/>
</dbReference>
<dbReference type="SUPFAM" id="SSF53697">
    <property type="entry name" value="SIS domain"/>
    <property type="match status" value="1"/>
</dbReference>
<dbReference type="GO" id="GO:0003677">
    <property type="term" value="F:DNA binding"/>
    <property type="evidence" value="ECO:0007669"/>
    <property type="project" value="UniProtKB-KW"/>
</dbReference>
<name>A0A2S9K3H3_9BURK</name>
<keyword evidence="2" id="KW-0238">DNA-binding</keyword>
<keyword evidence="3" id="KW-0324">Glycolysis</keyword>
<evidence type="ECO:0000259" key="5">
    <source>
        <dbReference type="PROSITE" id="PS51071"/>
    </source>
</evidence>
<accession>A0A2S9K3H3</accession>
<dbReference type="SUPFAM" id="SSF46689">
    <property type="entry name" value="Homeodomain-like"/>
    <property type="match status" value="1"/>
</dbReference>
<dbReference type="InterPro" id="IPR035472">
    <property type="entry name" value="RpiR-like_SIS"/>
</dbReference>
<dbReference type="PANTHER" id="PTHR30514">
    <property type="entry name" value="GLUCOKINASE"/>
    <property type="match status" value="1"/>
</dbReference>
<feature type="domain" description="HTH rpiR-type" evidence="5">
    <location>
        <begin position="6"/>
        <end position="82"/>
    </location>
</feature>
<evidence type="ECO:0000256" key="2">
    <source>
        <dbReference type="ARBA" id="ARBA00023125"/>
    </source>
</evidence>
<evidence type="ECO:0000313" key="8">
    <source>
        <dbReference type="Proteomes" id="UP000238589"/>
    </source>
</evidence>
<evidence type="ECO:0000256" key="1">
    <source>
        <dbReference type="ARBA" id="ARBA00023015"/>
    </source>
</evidence>
<protein>
    <submittedName>
        <fullName evidence="7">MurR/RpiR family transcriptional regulator</fullName>
    </submittedName>
</protein>
<dbReference type="EMBL" id="PVLQ01000039">
    <property type="protein sequence ID" value="PRD64991.1"/>
    <property type="molecule type" value="Genomic_DNA"/>
</dbReference>
<dbReference type="PROSITE" id="PS51071">
    <property type="entry name" value="HTH_RPIR"/>
    <property type="match status" value="1"/>
</dbReference>
<dbReference type="InterPro" id="IPR046348">
    <property type="entry name" value="SIS_dom_sf"/>
</dbReference>
<dbReference type="InterPro" id="IPR001347">
    <property type="entry name" value="SIS_dom"/>
</dbReference>
<dbReference type="InterPro" id="IPR000281">
    <property type="entry name" value="HTH_RpiR"/>
</dbReference>
<evidence type="ECO:0000256" key="4">
    <source>
        <dbReference type="ARBA" id="ARBA00023163"/>
    </source>
</evidence>
<dbReference type="Pfam" id="PF01418">
    <property type="entry name" value="HTH_6"/>
    <property type="match status" value="1"/>
</dbReference>
<dbReference type="InterPro" id="IPR009057">
    <property type="entry name" value="Homeodomain-like_sf"/>
</dbReference>
<feature type="domain" description="SIS" evidence="6">
    <location>
        <begin position="127"/>
        <end position="266"/>
    </location>
</feature>
<dbReference type="OrthoDB" id="8960173at2"/>
<dbReference type="Gene3D" id="3.40.50.10490">
    <property type="entry name" value="Glucose-6-phosphate isomerase like protein, domain 1"/>
    <property type="match status" value="1"/>
</dbReference>
<proteinExistence type="predicted"/>
<keyword evidence="4" id="KW-0804">Transcription</keyword>
<gene>
    <name evidence="7" type="ORF">C6P64_11385</name>
</gene>
<dbReference type="Proteomes" id="UP000238589">
    <property type="component" value="Unassembled WGS sequence"/>
</dbReference>
<dbReference type="AlphaFoldDB" id="A0A2S9K3H3"/>
<dbReference type="InterPro" id="IPR036388">
    <property type="entry name" value="WH-like_DNA-bd_sf"/>
</dbReference>
<dbReference type="PROSITE" id="PS51464">
    <property type="entry name" value="SIS"/>
    <property type="match status" value="1"/>
</dbReference>
<dbReference type="GO" id="GO:0006096">
    <property type="term" value="P:glycolytic process"/>
    <property type="evidence" value="ECO:0007669"/>
    <property type="project" value="UniProtKB-KW"/>
</dbReference>
<dbReference type="GO" id="GO:0003700">
    <property type="term" value="F:DNA-binding transcription factor activity"/>
    <property type="evidence" value="ECO:0007669"/>
    <property type="project" value="InterPro"/>
</dbReference>
<dbReference type="GO" id="GO:0097367">
    <property type="term" value="F:carbohydrate derivative binding"/>
    <property type="evidence" value="ECO:0007669"/>
    <property type="project" value="InterPro"/>
</dbReference>
<keyword evidence="1" id="KW-0805">Transcription regulation</keyword>
<dbReference type="PANTHER" id="PTHR30514:SF18">
    <property type="entry name" value="RPIR-FAMILY TRANSCRIPTIONAL REGULATOR"/>
    <property type="match status" value="1"/>
</dbReference>
<dbReference type="RefSeq" id="WP_105748691.1">
    <property type="nucleotide sequence ID" value="NZ_PVLQ01000039.1"/>
</dbReference>
<evidence type="ECO:0000256" key="3">
    <source>
        <dbReference type="ARBA" id="ARBA00023152"/>
    </source>
</evidence>
<sequence length="288" mass="31390">MRSPPLTLEQRIRQVHEQLSAAERRLADVLLTHQQALLGYSATELAAMAGTSKSSAARFFRRLGYAGFDEFRQQVREQQAQSSPLARMAQVQRSDTALAQLQAHARNDARRLEAWASDMSQQALEAALPLLVRARRVGVLGYRHSHVTAFYAQALLSQVRPEVQLLNEAAGHEAEQLASLGEKDLLLAVDLRRRSTRLPVMLEAARAAGLRVLLLSDAPVSALAGQADVVLRCAAAAEEGLFDSYVCAISLVNYLATAVATQSHSRAQARLARIEQLHAALGDLESLA</sequence>
<reference evidence="7 8" key="1">
    <citation type="submission" date="2018-03" db="EMBL/GenBank/DDBJ databases">
        <title>Comparative genomics illustrates the genes involved in a hyperalkaliphilic mechanisms of Serpentinomonas isolated from highly-alkaline calcium-rich serpentinized springs.</title>
        <authorList>
            <person name="Suzuki S."/>
            <person name="Ishii S."/>
            <person name="Walworth N."/>
            <person name="Bird L."/>
            <person name="Kuenen J.G."/>
            <person name="Nealson K.H."/>
        </authorList>
    </citation>
    <scope>NUCLEOTIDE SEQUENCE [LARGE SCALE GENOMIC DNA]</scope>
    <source>
        <strain evidence="7 8">P1</strain>
    </source>
</reference>
<evidence type="ECO:0000313" key="7">
    <source>
        <dbReference type="EMBL" id="PRD64991.1"/>
    </source>
</evidence>
<keyword evidence="8" id="KW-1185">Reference proteome</keyword>
<dbReference type="CDD" id="cd05013">
    <property type="entry name" value="SIS_RpiR"/>
    <property type="match status" value="1"/>
</dbReference>